<name>A0A1X6YFL1_9RHOB</name>
<dbReference type="AlphaFoldDB" id="A0A1X6YFL1"/>
<accession>A0A1X6YFL1</accession>
<organism evidence="2 3">
    <name type="scientific">Roseovarius albus</name>
    <dbReference type="NCBI Taxonomy" id="1247867"/>
    <lineage>
        <taxon>Bacteria</taxon>
        <taxon>Pseudomonadati</taxon>
        <taxon>Pseudomonadota</taxon>
        <taxon>Alphaproteobacteria</taxon>
        <taxon>Rhodobacterales</taxon>
        <taxon>Roseobacteraceae</taxon>
        <taxon>Roseovarius</taxon>
    </lineage>
</organism>
<dbReference type="InterPro" id="IPR011037">
    <property type="entry name" value="Pyrv_Knase-like_insert_dom_sf"/>
</dbReference>
<reference evidence="2 3" key="1">
    <citation type="submission" date="2017-03" db="EMBL/GenBank/DDBJ databases">
        <authorList>
            <person name="Afonso C.L."/>
            <person name="Miller P.J."/>
            <person name="Scott M.A."/>
            <person name="Spackman E."/>
            <person name="Goraichik I."/>
            <person name="Dimitrov K.M."/>
            <person name="Suarez D.L."/>
            <person name="Swayne D.E."/>
        </authorList>
    </citation>
    <scope>NUCLEOTIDE SEQUENCE [LARGE SCALE GENOMIC DNA]</scope>
    <source>
        <strain evidence="2 3">CECT 7450</strain>
    </source>
</reference>
<dbReference type="SUPFAM" id="SSF50800">
    <property type="entry name" value="PK beta-barrel domain-like"/>
    <property type="match status" value="1"/>
</dbReference>
<keyword evidence="3" id="KW-1185">Reference proteome</keyword>
<evidence type="ECO:0000313" key="3">
    <source>
        <dbReference type="Proteomes" id="UP000193061"/>
    </source>
</evidence>
<dbReference type="RefSeq" id="WP_085804232.1">
    <property type="nucleotide sequence ID" value="NZ_FWFX01000002.1"/>
</dbReference>
<dbReference type="GO" id="GO:0003824">
    <property type="term" value="F:catalytic activity"/>
    <property type="evidence" value="ECO:0007669"/>
    <property type="project" value="InterPro"/>
</dbReference>
<dbReference type="Proteomes" id="UP000193061">
    <property type="component" value="Unassembled WGS sequence"/>
</dbReference>
<dbReference type="OrthoDB" id="9808413at2"/>
<evidence type="ECO:0000259" key="1">
    <source>
        <dbReference type="PROSITE" id="PS51340"/>
    </source>
</evidence>
<evidence type="ECO:0000313" key="2">
    <source>
        <dbReference type="EMBL" id="SLN20008.1"/>
    </source>
</evidence>
<dbReference type="GO" id="GO:0030151">
    <property type="term" value="F:molybdenum ion binding"/>
    <property type="evidence" value="ECO:0007669"/>
    <property type="project" value="InterPro"/>
</dbReference>
<dbReference type="Gene3D" id="2.40.33.20">
    <property type="entry name" value="PK beta-barrel domain-like"/>
    <property type="match status" value="1"/>
</dbReference>
<dbReference type="PROSITE" id="PS51340">
    <property type="entry name" value="MOSC"/>
    <property type="match status" value="1"/>
</dbReference>
<gene>
    <name evidence="2" type="primary">yuaD</name>
    <name evidence="2" type="ORF">ROA7450_00659</name>
</gene>
<dbReference type="GO" id="GO:0030170">
    <property type="term" value="F:pyridoxal phosphate binding"/>
    <property type="evidence" value="ECO:0007669"/>
    <property type="project" value="InterPro"/>
</dbReference>
<dbReference type="InterPro" id="IPR052716">
    <property type="entry name" value="MOSC_domain"/>
</dbReference>
<dbReference type="EMBL" id="FWFX01000002">
    <property type="protein sequence ID" value="SLN20008.1"/>
    <property type="molecule type" value="Genomic_DNA"/>
</dbReference>
<dbReference type="InterPro" id="IPR005302">
    <property type="entry name" value="MoCF_Sase_C"/>
</dbReference>
<dbReference type="PANTHER" id="PTHR36930:SF1">
    <property type="entry name" value="MOSC DOMAIN-CONTAINING PROTEIN"/>
    <property type="match status" value="1"/>
</dbReference>
<feature type="domain" description="MOSC" evidence="1">
    <location>
        <begin position="24"/>
        <end position="183"/>
    </location>
</feature>
<protein>
    <submittedName>
        <fullName evidence="2">Putative metal-sulfur cluster biosynthesis proteins YuaD</fullName>
    </submittedName>
</protein>
<dbReference type="PANTHER" id="PTHR36930">
    <property type="entry name" value="METAL-SULFUR CLUSTER BIOSYNTHESIS PROTEINS YUAD-RELATED"/>
    <property type="match status" value="1"/>
</dbReference>
<sequence>MPALKPTDFKAEIVWLGRVENNEGSIRSVPLNEMQLSLAGADGELHSGETRPSCVRVRSQHPEGTIIRNTRQLSVVSEEELGIIAEEVGLDEIHPEWLGASVVVRGIPDFTYVPPSSRLQTEEGTTLVVDMENRPCNFPAREIEKDRPGHGKKFKKAATGRRGVTMWVEREGKLSVGDTLTLHIPDQPMWSHIDSARQTGN</sequence>
<dbReference type="Pfam" id="PF03473">
    <property type="entry name" value="MOSC"/>
    <property type="match status" value="1"/>
</dbReference>
<proteinExistence type="predicted"/>